<feature type="transmembrane region" description="Helical" evidence="6">
    <location>
        <begin position="127"/>
        <end position="148"/>
    </location>
</feature>
<feature type="transmembrane region" description="Helical" evidence="6">
    <location>
        <begin position="155"/>
        <end position="176"/>
    </location>
</feature>
<evidence type="ECO:0000256" key="4">
    <source>
        <dbReference type="ARBA" id="ARBA00022989"/>
    </source>
</evidence>
<dbReference type="eggNOG" id="COG0670">
    <property type="taxonomic scope" value="Bacteria"/>
</dbReference>
<dbReference type="AlphaFoldDB" id="G4QAL2"/>
<feature type="region of interest" description="Disordered" evidence="7">
    <location>
        <begin position="1"/>
        <end position="22"/>
    </location>
</feature>
<keyword evidence="5 6" id="KW-0472">Membrane</keyword>
<sequence length="242" mass="26003">MKNFGRPSFERPSDTLSQDTFRGNGGTVSASVKNKVLSQTYVLLAISIGVAALGTLLGMQLNLFQGMGAFMQFAIFMIGAYGLMFLVIKNRNSAVGVAFLLGFTFFMGLTLSNLVSTILQLSNGPTLMLYAFASTAGIFFVMAALASVIKKDLTFMAKFLFIGLIACIIAAVANIFFMIPALALALSTLVVVICSLYLLIDVQRIINGGETNYIMATLSIFISLYNIFANLLSIFGFTSSSD</sequence>
<comment type="subcellular location">
    <subcellularLocation>
        <location evidence="1">Cell membrane</location>
        <topology evidence="1">Multi-pass membrane protein</topology>
    </subcellularLocation>
</comment>
<comment type="similarity">
    <text evidence="6">Belongs to the BI1 family.</text>
</comment>
<feature type="transmembrane region" description="Helical" evidence="6">
    <location>
        <begin position="69"/>
        <end position="88"/>
    </location>
</feature>
<organism evidence="8 9">
    <name type="scientific">Taylorella asinigenitalis (strain MCE3)</name>
    <dbReference type="NCBI Taxonomy" id="1008459"/>
    <lineage>
        <taxon>Bacteria</taxon>
        <taxon>Pseudomonadati</taxon>
        <taxon>Pseudomonadota</taxon>
        <taxon>Betaproteobacteria</taxon>
        <taxon>Burkholderiales</taxon>
        <taxon>Alcaligenaceae</taxon>
        <taxon>Taylorella</taxon>
    </lineage>
</organism>
<feature type="transmembrane region" description="Helical" evidence="6">
    <location>
        <begin position="95"/>
        <end position="115"/>
    </location>
</feature>
<keyword evidence="3 6" id="KW-0812">Transmembrane</keyword>
<feature type="transmembrane region" description="Helical" evidence="6">
    <location>
        <begin position="212"/>
        <end position="237"/>
    </location>
</feature>
<dbReference type="PANTHER" id="PTHR23291">
    <property type="entry name" value="BAX INHIBITOR-RELATED"/>
    <property type="match status" value="1"/>
</dbReference>
<dbReference type="STRING" id="1008459.TASI_0547"/>
<dbReference type="HOGENOM" id="CLU_058671_2_1_4"/>
<protein>
    <submittedName>
        <fullName evidence="8">Integral membrane protein</fullName>
    </submittedName>
</protein>
<accession>G4QAL2</accession>
<dbReference type="GO" id="GO:0005886">
    <property type="term" value="C:plasma membrane"/>
    <property type="evidence" value="ECO:0007669"/>
    <property type="project" value="UniProtKB-SubCell"/>
</dbReference>
<dbReference type="PANTHER" id="PTHR23291:SF115">
    <property type="entry name" value="MODULATOR OF FTSH PROTEASE YCCA"/>
    <property type="match status" value="1"/>
</dbReference>
<evidence type="ECO:0000313" key="8">
    <source>
        <dbReference type="EMBL" id="AEP36322.1"/>
    </source>
</evidence>
<dbReference type="EMBL" id="CP003059">
    <property type="protein sequence ID" value="AEP36322.1"/>
    <property type="molecule type" value="Genomic_DNA"/>
</dbReference>
<dbReference type="Proteomes" id="UP000009284">
    <property type="component" value="Chromosome"/>
</dbReference>
<evidence type="ECO:0000256" key="6">
    <source>
        <dbReference type="RuleBase" id="RU004379"/>
    </source>
</evidence>
<keyword evidence="2" id="KW-1003">Cell membrane</keyword>
<dbReference type="Pfam" id="PF01027">
    <property type="entry name" value="Bax1-I"/>
    <property type="match status" value="1"/>
</dbReference>
<reference evidence="8 9" key="2">
    <citation type="journal article" date="2012" name="PLoS ONE">
        <title>Genomic characterization of the taylorella genus.</title>
        <authorList>
            <person name="Hebert L."/>
            <person name="Moumen B."/>
            <person name="Pons N."/>
            <person name="Duquesne F."/>
            <person name="Breuil M.F."/>
            <person name="Goux D."/>
            <person name="Batto J.M."/>
            <person name="Laugier C."/>
            <person name="Renault P."/>
            <person name="Petry S."/>
        </authorList>
    </citation>
    <scope>NUCLEOTIDE SEQUENCE [LARGE SCALE GENOMIC DNA]</scope>
    <source>
        <strain evidence="8 9">MCE3</strain>
    </source>
</reference>
<evidence type="ECO:0000256" key="2">
    <source>
        <dbReference type="ARBA" id="ARBA00022475"/>
    </source>
</evidence>
<feature type="transmembrane region" description="Helical" evidence="6">
    <location>
        <begin position="41"/>
        <end position="63"/>
    </location>
</feature>
<keyword evidence="9" id="KW-1185">Reference proteome</keyword>
<evidence type="ECO:0000256" key="5">
    <source>
        <dbReference type="ARBA" id="ARBA00023136"/>
    </source>
</evidence>
<evidence type="ECO:0000256" key="7">
    <source>
        <dbReference type="SAM" id="MobiDB-lite"/>
    </source>
</evidence>
<gene>
    <name evidence="8" type="ordered locus">TASI_0547</name>
</gene>
<dbReference type="InterPro" id="IPR006214">
    <property type="entry name" value="Bax_inhibitor_1-related"/>
</dbReference>
<evidence type="ECO:0000313" key="9">
    <source>
        <dbReference type="Proteomes" id="UP000009284"/>
    </source>
</evidence>
<reference key="1">
    <citation type="submission" date="2011-09" db="EMBL/GenBank/DDBJ databases">
        <title>Genomic characterization of the Taylorella genus.</title>
        <authorList>
            <person name="Hebert L."/>
            <person name="Moumen B."/>
            <person name="Pons N."/>
            <person name="Duquesne F."/>
            <person name="Breuil M.-F."/>
            <person name="Goux D."/>
            <person name="Batto J.-M."/>
            <person name="Renault P."/>
            <person name="Laugier C."/>
            <person name="Petry S."/>
        </authorList>
    </citation>
    <scope>NUCLEOTIDE SEQUENCE</scope>
    <source>
        <strain>MCE3</strain>
    </source>
</reference>
<dbReference type="OrthoDB" id="9813298at2"/>
<evidence type="ECO:0000256" key="3">
    <source>
        <dbReference type="ARBA" id="ARBA00022692"/>
    </source>
</evidence>
<keyword evidence="4 6" id="KW-1133">Transmembrane helix</keyword>
<dbReference type="KEGG" id="tas:TASI_0547"/>
<evidence type="ECO:0000256" key="1">
    <source>
        <dbReference type="ARBA" id="ARBA00004651"/>
    </source>
</evidence>
<dbReference type="RefSeq" id="WP_014111219.1">
    <property type="nucleotide sequence ID" value="NC_016043.1"/>
</dbReference>
<proteinExistence type="inferred from homology"/>
<feature type="transmembrane region" description="Helical" evidence="6">
    <location>
        <begin position="182"/>
        <end position="200"/>
    </location>
</feature>
<name>G4QAL2_TAYAM</name>